<feature type="domain" description="DUF4408" evidence="2">
    <location>
        <begin position="35"/>
        <end position="67"/>
    </location>
</feature>
<dbReference type="Pfam" id="PF14364">
    <property type="entry name" value="DUF4408"/>
    <property type="match status" value="1"/>
</dbReference>
<evidence type="ECO:0000313" key="4">
    <source>
        <dbReference type="RefSeq" id="XP_010476028.1"/>
    </source>
</evidence>
<dbReference type="RefSeq" id="XP_010476028.1">
    <property type="nucleotide sequence ID" value="XM_010477726.2"/>
</dbReference>
<evidence type="ECO:0000259" key="2">
    <source>
        <dbReference type="Pfam" id="PF14364"/>
    </source>
</evidence>
<accession>A0ABM0WTQ9</accession>
<feature type="transmembrane region" description="Helical" evidence="1">
    <location>
        <begin position="7"/>
        <end position="29"/>
    </location>
</feature>
<dbReference type="Proteomes" id="UP000694864">
    <property type="component" value="Chromosome 17"/>
</dbReference>
<evidence type="ECO:0000313" key="3">
    <source>
        <dbReference type="Proteomes" id="UP000694864"/>
    </source>
</evidence>
<dbReference type="PANTHER" id="PTHR33098">
    <property type="entry name" value="COTTON FIBER (DUF761)"/>
    <property type="match status" value="1"/>
</dbReference>
<reference evidence="4" key="2">
    <citation type="submission" date="2025-08" db="UniProtKB">
        <authorList>
            <consortium name="RefSeq"/>
        </authorList>
    </citation>
    <scope>IDENTIFICATION</scope>
    <source>
        <tissue evidence="4">Leaf</tissue>
    </source>
</reference>
<keyword evidence="1" id="KW-0472">Membrane</keyword>
<sequence>MASWMKAVLISTGFLATAMHLKVIVPVAVDFSQAPILLSSFLTWLKPPYLYVITNVIIVVIFVSSKFFRSSTVSSSKDYEVSYSGDNKFQTDHHHHQQQQNVQYRAPLRRRTETKDSDFSFVAKVAALIVVKEPEVVYEEKTERVVEAAATVEEEKRCLVVVTKSEISQPQVFEKPLVTARIGQRKPVVKTTPAERNSVRALRVAKPKRNETLENTWKMIMEGKSALPLTSYYKRPDTFGLDEETTKQSSVLKKSETFSDRTNFYQSMPAMLPPPPPVKLVKKVKVSRSRDELNRRVEAFIKKCNDERFASMRLDDEVDRRGLSY</sequence>
<protein>
    <submittedName>
        <fullName evidence="4">Uncharacterized protein LOC104755362</fullName>
    </submittedName>
</protein>
<reference evidence="3" key="1">
    <citation type="journal article" date="2014" name="Nat. Commun.">
        <title>The emerging biofuel crop Camelina sativa retains a highly undifferentiated hexaploid genome structure.</title>
        <authorList>
            <person name="Kagale S."/>
            <person name="Koh C."/>
            <person name="Nixon J."/>
            <person name="Bollina V."/>
            <person name="Clarke W.E."/>
            <person name="Tuteja R."/>
            <person name="Spillane C."/>
            <person name="Robinson S.J."/>
            <person name="Links M.G."/>
            <person name="Clarke C."/>
            <person name="Higgins E.E."/>
            <person name="Huebert T."/>
            <person name="Sharpe A.G."/>
            <person name="Parkin I.A."/>
        </authorList>
    </citation>
    <scope>NUCLEOTIDE SEQUENCE [LARGE SCALE GENOMIC DNA]</scope>
    <source>
        <strain evidence="3">cv. DH55</strain>
    </source>
</reference>
<feature type="transmembrane region" description="Helical" evidence="1">
    <location>
        <begin position="49"/>
        <end position="68"/>
    </location>
</feature>
<dbReference type="GeneID" id="104755362"/>
<gene>
    <name evidence="4" type="primary">LOC104755362</name>
</gene>
<evidence type="ECO:0000256" key="1">
    <source>
        <dbReference type="SAM" id="Phobius"/>
    </source>
</evidence>
<keyword evidence="1" id="KW-0812">Transmembrane</keyword>
<name>A0ABM0WTQ9_CAMSA</name>
<keyword evidence="1" id="KW-1133">Transmembrane helix</keyword>
<keyword evidence="3" id="KW-1185">Reference proteome</keyword>
<organism evidence="3 4">
    <name type="scientific">Camelina sativa</name>
    <name type="common">False flax</name>
    <name type="synonym">Myagrum sativum</name>
    <dbReference type="NCBI Taxonomy" id="90675"/>
    <lineage>
        <taxon>Eukaryota</taxon>
        <taxon>Viridiplantae</taxon>
        <taxon>Streptophyta</taxon>
        <taxon>Embryophyta</taxon>
        <taxon>Tracheophyta</taxon>
        <taxon>Spermatophyta</taxon>
        <taxon>Magnoliopsida</taxon>
        <taxon>eudicotyledons</taxon>
        <taxon>Gunneridae</taxon>
        <taxon>Pentapetalae</taxon>
        <taxon>rosids</taxon>
        <taxon>malvids</taxon>
        <taxon>Brassicales</taxon>
        <taxon>Brassicaceae</taxon>
        <taxon>Camelineae</taxon>
        <taxon>Camelina</taxon>
    </lineage>
</organism>
<dbReference type="PANTHER" id="PTHR33098:SF109">
    <property type="entry name" value="OS07G0563400 PROTEIN"/>
    <property type="match status" value="1"/>
</dbReference>
<proteinExistence type="predicted"/>
<dbReference type="InterPro" id="IPR025520">
    <property type="entry name" value="DUF4408"/>
</dbReference>